<feature type="domain" description="AAA-ATPase-like" evidence="2">
    <location>
        <begin position="120"/>
        <end position="314"/>
    </location>
</feature>
<name>A0ABR3ET80_9AGAR</name>
<evidence type="ECO:0000256" key="1">
    <source>
        <dbReference type="SAM" id="MobiDB-lite"/>
    </source>
</evidence>
<dbReference type="PANTHER" id="PTHR34825:SF1">
    <property type="entry name" value="AAA-ATPASE-LIKE DOMAIN-CONTAINING PROTEIN"/>
    <property type="match status" value="1"/>
</dbReference>
<accession>A0ABR3ET80</accession>
<sequence length="418" mass="47208">MTSHPCSVKRKESDDSIASTSFNSNYYSRSSSPSQSISSGSSSSSSESSKSGDPELWSSDSDTGTIPSSPFEQRDSEQTHQLTLPKPASPSACVVYLEYSKETLSSPTTDFKTLVDFLHFRDRTRILKFTNEHQSVLFRTPHGYGKTSAISMLNCYYDFRLASTFKHNFQCTEASYDETWEHNGRYVWNLDFGQFSVEDRDFDLDEKLNSALEKFVEDYSLFSSIGDVEIHYQDPIAAQTFNNLMEKALAYAKPFELVICIDDYDVPYWDAFELESVECRKVHETLGKFFHEIGLWTFYSSSIPLVFLTGQTNILSSLPGLRRFPVFDIKENDPDGALGFNEDDVRSIGGALNARFHSLGLDAAADAFFKSEEAIEAREDGHLEYPCDMVLDFYHGCLKHAAREVESMPALRVPTNTT</sequence>
<evidence type="ECO:0000313" key="4">
    <source>
        <dbReference type="Proteomes" id="UP001465976"/>
    </source>
</evidence>
<reference evidence="3 4" key="1">
    <citation type="submission" date="2024-02" db="EMBL/GenBank/DDBJ databases">
        <title>A draft genome for the cacao thread blight pathogen Marasmius crinis-equi.</title>
        <authorList>
            <person name="Cohen S.P."/>
            <person name="Baruah I.K."/>
            <person name="Amoako-Attah I."/>
            <person name="Bukari Y."/>
            <person name="Meinhardt L.W."/>
            <person name="Bailey B.A."/>
        </authorList>
    </citation>
    <scope>NUCLEOTIDE SEQUENCE [LARGE SCALE GENOMIC DNA]</scope>
    <source>
        <strain evidence="3 4">GH-76</strain>
    </source>
</reference>
<feature type="region of interest" description="Disordered" evidence="1">
    <location>
        <begin position="1"/>
        <end position="85"/>
    </location>
</feature>
<dbReference type="Pfam" id="PF09820">
    <property type="entry name" value="AAA-ATPase_like"/>
    <property type="match status" value="1"/>
</dbReference>
<dbReference type="Proteomes" id="UP001465976">
    <property type="component" value="Unassembled WGS sequence"/>
</dbReference>
<comment type="caution">
    <text evidence="3">The sequence shown here is derived from an EMBL/GenBank/DDBJ whole genome shotgun (WGS) entry which is preliminary data.</text>
</comment>
<dbReference type="InterPro" id="IPR018631">
    <property type="entry name" value="AAA-ATPase-like_dom"/>
</dbReference>
<gene>
    <name evidence="3" type="ORF">V5O48_015927</name>
</gene>
<keyword evidence="4" id="KW-1185">Reference proteome</keyword>
<proteinExistence type="predicted"/>
<evidence type="ECO:0000313" key="3">
    <source>
        <dbReference type="EMBL" id="KAL0566086.1"/>
    </source>
</evidence>
<dbReference type="PANTHER" id="PTHR34825">
    <property type="entry name" value="CONSERVED PROTEIN, WITH A WEAK D-GALACTARATE DEHYDRATASE/ALTRONATE HYDROLASE DOMAIN"/>
    <property type="match status" value="1"/>
</dbReference>
<evidence type="ECO:0000259" key="2">
    <source>
        <dbReference type="Pfam" id="PF09820"/>
    </source>
</evidence>
<dbReference type="EMBL" id="JBAHYK010002013">
    <property type="protein sequence ID" value="KAL0566086.1"/>
    <property type="molecule type" value="Genomic_DNA"/>
</dbReference>
<protein>
    <recommendedName>
        <fullName evidence="2">AAA-ATPase-like domain-containing protein</fullName>
    </recommendedName>
</protein>
<feature type="compositionally biased region" description="Low complexity" evidence="1">
    <location>
        <begin position="19"/>
        <end position="51"/>
    </location>
</feature>
<feature type="compositionally biased region" description="Polar residues" evidence="1">
    <location>
        <begin position="58"/>
        <end position="71"/>
    </location>
</feature>
<organism evidence="3 4">
    <name type="scientific">Marasmius crinis-equi</name>
    <dbReference type="NCBI Taxonomy" id="585013"/>
    <lineage>
        <taxon>Eukaryota</taxon>
        <taxon>Fungi</taxon>
        <taxon>Dikarya</taxon>
        <taxon>Basidiomycota</taxon>
        <taxon>Agaricomycotina</taxon>
        <taxon>Agaricomycetes</taxon>
        <taxon>Agaricomycetidae</taxon>
        <taxon>Agaricales</taxon>
        <taxon>Marasmiineae</taxon>
        <taxon>Marasmiaceae</taxon>
        <taxon>Marasmius</taxon>
    </lineage>
</organism>